<protein>
    <recommendedName>
        <fullName evidence="2">Nucleoside transporter/FeoB GTPase Gate domain-containing protein</fullName>
    </recommendedName>
</protein>
<reference evidence="3" key="1">
    <citation type="submission" date="2020-10" db="EMBL/GenBank/DDBJ databases">
        <authorList>
            <person name="Gilroy R."/>
        </authorList>
    </citation>
    <scope>NUCLEOTIDE SEQUENCE</scope>
    <source>
        <strain evidence="3">11687</strain>
    </source>
</reference>
<dbReference type="InterPro" id="IPR011642">
    <property type="entry name" value="Gate_dom"/>
</dbReference>
<dbReference type="AlphaFoldDB" id="A0A9D1SG41"/>
<reference evidence="3" key="2">
    <citation type="journal article" date="2021" name="PeerJ">
        <title>Extensive microbial diversity within the chicken gut microbiome revealed by metagenomics and culture.</title>
        <authorList>
            <person name="Gilroy R."/>
            <person name="Ravi A."/>
            <person name="Getino M."/>
            <person name="Pursley I."/>
            <person name="Horton D.L."/>
            <person name="Alikhan N.F."/>
            <person name="Baker D."/>
            <person name="Gharbi K."/>
            <person name="Hall N."/>
            <person name="Watson M."/>
            <person name="Adriaenssens E.M."/>
            <person name="Foster-Nyarko E."/>
            <person name="Jarju S."/>
            <person name="Secka A."/>
            <person name="Antonio M."/>
            <person name="Oren A."/>
            <person name="Chaudhuri R.R."/>
            <person name="La Ragione R."/>
            <person name="Hildebrand F."/>
            <person name="Pallen M.J."/>
        </authorList>
    </citation>
    <scope>NUCLEOTIDE SEQUENCE</scope>
    <source>
        <strain evidence="3">11687</strain>
    </source>
</reference>
<feature type="transmembrane region" description="Helical" evidence="1">
    <location>
        <begin position="145"/>
        <end position="167"/>
    </location>
</feature>
<feature type="domain" description="Nucleoside transporter/FeoB GTPase Gate" evidence="2">
    <location>
        <begin position="42"/>
        <end position="139"/>
    </location>
</feature>
<dbReference type="Pfam" id="PF07670">
    <property type="entry name" value="Gate"/>
    <property type="match status" value="1"/>
</dbReference>
<dbReference type="EMBL" id="DVMZ01000090">
    <property type="protein sequence ID" value="HIU59134.1"/>
    <property type="molecule type" value="Genomic_DNA"/>
</dbReference>
<evidence type="ECO:0000259" key="2">
    <source>
        <dbReference type="Pfam" id="PF07670"/>
    </source>
</evidence>
<dbReference type="PANTHER" id="PTHR35793">
    <property type="entry name" value="INNER MEMBRANE PROTEIN YJIG"/>
    <property type="match status" value="1"/>
</dbReference>
<organism evidence="3 4">
    <name type="scientific">Candidatus Scatosoma pullistercoris</name>
    <dbReference type="NCBI Taxonomy" id="2840934"/>
    <lineage>
        <taxon>Bacteria</taxon>
        <taxon>Bacillati</taxon>
        <taxon>Bacillota</taxon>
        <taxon>Clostridia</taxon>
        <taxon>Candidatus Scatosoma</taxon>
    </lineage>
</organism>
<feature type="transmembrane region" description="Helical" evidence="1">
    <location>
        <begin position="6"/>
        <end position="24"/>
    </location>
</feature>
<keyword evidence="1" id="KW-1133">Transmembrane helix</keyword>
<gene>
    <name evidence="3" type="ORF">IAC57_03425</name>
</gene>
<name>A0A9D1SG41_9FIRM</name>
<evidence type="ECO:0000313" key="4">
    <source>
        <dbReference type="Proteomes" id="UP000824081"/>
    </source>
</evidence>
<feature type="transmembrane region" description="Helical" evidence="1">
    <location>
        <begin position="36"/>
        <end position="58"/>
    </location>
</feature>
<evidence type="ECO:0000256" key="1">
    <source>
        <dbReference type="SAM" id="Phobius"/>
    </source>
</evidence>
<keyword evidence="1" id="KW-0812">Transmembrane</keyword>
<comment type="caution">
    <text evidence="3">The sequence shown here is derived from an EMBL/GenBank/DDBJ whole genome shotgun (WGS) entry which is preliminary data.</text>
</comment>
<proteinExistence type="predicted"/>
<dbReference type="InterPro" id="IPR052549">
    <property type="entry name" value="SpmB"/>
</dbReference>
<dbReference type="Proteomes" id="UP000824081">
    <property type="component" value="Unassembled WGS sequence"/>
</dbReference>
<dbReference type="PANTHER" id="PTHR35793:SF2">
    <property type="entry name" value="INNER MEMBRANE PROTEIN YJIG"/>
    <property type="match status" value="1"/>
</dbReference>
<evidence type="ECO:0000313" key="3">
    <source>
        <dbReference type="EMBL" id="HIU59134.1"/>
    </source>
</evidence>
<dbReference type="GO" id="GO:0005886">
    <property type="term" value="C:plasma membrane"/>
    <property type="evidence" value="ECO:0007669"/>
    <property type="project" value="TreeGrafter"/>
</dbReference>
<sequence>MKLFTLVIPLIFLVSFLFAVVRKVRVYDSFTQGVKAALPLVMSVFPYIAAVMMLSRLFEVSGLEARLVRLLTPLFRGLGIPEEIASLVLIKPLSGNGSTAVLADLLARYGPDSYVARCACVAYGSSETVFYIGAVYFSQTRNKKFTGALLISLFSYFASVVLCCALCKIL</sequence>
<keyword evidence="1" id="KW-0472">Membrane</keyword>
<accession>A0A9D1SG41</accession>